<dbReference type="EMBL" id="CAACVS010000260">
    <property type="protein sequence ID" value="VEU40150.1"/>
    <property type="molecule type" value="Genomic_DNA"/>
</dbReference>
<accession>A0A448ZDR3</accession>
<dbReference type="OrthoDB" id="18648at2759"/>
<feature type="region of interest" description="Disordered" evidence="1">
    <location>
        <begin position="1"/>
        <end position="79"/>
    </location>
</feature>
<dbReference type="GO" id="GO:0038202">
    <property type="term" value="P:TORC1 signaling"/>
    <property type="evidence" value="ECO:0007669"/>
    <property type="project" value="TreeGrafter"/>
</dbReference>
<dbReference type="PANTHER" id="PTHR13153">
    <property type="entry name" value="CGTHBA PROTEIN -14 GENE PROTEIN"/>
    <property type="match status" value="1"/>
</dbReference>
<feature type="region of interest" description="Disordered" evidence="1">
    <location>
        <begin position="328"/>
        <end position="369"/>
    </location>
</feature>
<evidence type="ECO:0000256" key="1">
    <source>
        <dbReference type="SAM" id="MobiDB-lite"/>
    </source>
</evidence>
<feature type="compositionally biased region" description="Low complexity" evidence="1">
    <location>
        <begin position="949"/>
        <end position="961"/>
    </location>
</feature>
<name>A0A448ZDR3_9STRA</name>
<dbReference type="InterPro" id="IPR005365">
    <property type="entry name" value="Npr3"/>
</dbReference>
<feature type="compositionally biased region" description="Polar residues" evidence="1">
    <location>
        <begin position="211"/>
        <end position="222"/>
    </location>
</feature>
<dbReference type="AlphaFoldDB" id="A0A448ZDR3"/>
<dbReference type="GO" id="GO:0010508">
    <property type="term" value="P:positive regulation of autophagy"/>
    <property type="evidence" value="ECO:0007669"/>
    <property type="project" value="TreeGrafter"/>
</dbReference>
<feature type="compositionally biased region" description="Polar residues" evidence="1">
    <location>
        <begin position="833"/>
        <end position="847"/>
    </location>
</feature>
<dbReference type="Proteomes" id="UP000291116">
    <property type="component" value="Unassembled WGS sequence"/>
</dbReference>
<feature type="region of interest" description="Disordered" evidence="1">
    <location>
        <begin position="828"/>
        <end position="861"/>
    </location>
</feature>
<feature type="compositionally biased region" description="Basic residues" evidence="1">
    <location>
        <begin position="65"/>
        <end position="79"/>
    </location>
</feature>
<feature type="compositionally biased region" description="Acidic residues" evidence="1">
    <location>
        <begin position="115"/>
        <end position="124"/>
    </location>
</feature>
<feature type="compositionally biased region" description="Basic and acidic residues" evidence="1">
    <location>
        <begin position="452"/>
        <end position="462"/>
    </location>
</feature>
<feature type="region of interest" description="Disordered" evidence="1">
    <location>
        <begin position="440"/>
        <end position="473"/>
    </location>
</feature>
<dbReference type="GO" id="GO:1990130">
    <property type="term" value="C:GATOR1 complex"/>
    <property type="evidence" value="ECO:0007669"/>
    <property type="project" value="TreeGrafter"/>
</dbReference>
<keyword evidence="3" id="KW-1185">Reference proteome</keyword>
<feature type="region of interest" description="Disordered" evidence="1">
    <location>
        <begin position="908"/>
        <end position="961"/>
    </location>
</feature>
<evidence type="ECO:0000313" key="3">
    <source>
        <dbReference type="Proteomes" id="UP000291116"/>
    </source>
</evidence>
<evidence type="ECO:0000313" key="2">
    <source>
        <dbReference type="EMBL" id="VEU40150.1"/>
    </source>
</evidence>
<dbReference type="GO" id="GO:1904262">
    <property type="term" value="P:negative regulation of TORC1 signaling"/>
    <property type="evidence" value="ECO:0007669"/>
    <property type="project" value="TreeGrafter"/>
</dbReference>
<dbReference type="GO" id="GO:0034198">
    <property type="term" value="P:cellular response to amino acid starvation"/>
    <property type="evidence" value="ECO:0007669"/>
    <property type="project" value="TreeGrafter"/>
</dbReference>
<feature type="compositionally biased region" description="Basic and acidic residues" evidence="1">
    <location>
        <begin position="345"/>
        <end position="361"/>
    </location>
</feature>
<feature type="compositionally biased region" description="Polar residues" evidence="1">
    <location>
        <begin position="933"/>
        <end position="944"/>
    </location>
</feature>
<protein>
    <submittedName>
        <fullName evidence="2">Uncharacterized protein</fullName>
    </submittedName>
</protein>
<feature type="region of interest" description="Disordered" evidence="1">
    <location>
        <begin position="101"/>
        <end position="157"/>
    </location>
</feature>
<organism evidence="2 3">
    <name type="scientific">Pseudo-nitzschia multistriata</name>
    <dbReference type="NCBI Taxonomy" id="183589"/>
    <lineage>
        <taxon>Eukaryota</taxon>
        <taxon>Sar</taxon>
        <taxon>Stramenopiles</taxon>
        <taxon>Ochrophyta</taxon>
        <taxon>Bacillariophyta</taxon>
        <taxon>Bacillariophyceae</taxon>
        <taxon>Bacillariophycidae</taxon>
        <taxon>Bacillariales</taxon>
        <taxon>Bacillariaceae</taxon>
        <taxon>Pseudo-nitzschia</taxon>
    </lineage>
</organism>
<reference evidence="2 3" key="1">
    <citation type="submission" date="2019-01" db="EMBL/GenBank/DDBJ databases">
        <authorList>
            <person name="Ferrante I. M."/>
        </authorList>
    </citation>
    <scope>NUCLEOTIDE SEQUENCE [LARGE SCALE GENOMIC DNA]</scope>
    <source>
        <strain evidence="2 3">B856</strain>
    </source>
</reference>
<feature type="region of interest" description="Disordered" evidence="1">
    <location>
        <begin position="211"/>
        <end position="262"/>
    </location>
</feature>
<feature type="compositionally biased region" description="Low complexity" evidence="1">
    <location>
        <begin position="1"/>
        <end position="17"/>
    </location>
</feature>
<dbReference type="PANTHER" id="PTHR13153:SF5">
    <property type="entry name" value="GATOR COMPLEX PROTEIN NPRL3"/>
    <property type="match status" value="1"/>
</dbReference>
<sequence>MGGNGYQNHNHPQQPYNPHHHKEGPSTNLHRRNSGSSGGSAKSNNKKYVNKHQQNNAKFGNTHHPISKPKKKVPTKKKKPLRVLGIALIVDQKGTGARMLARYPTSPSSMKKVDDEVDDNEDGGEAINGRTGLYDRNEDEDAEDDDGDDESDGYDRKRVSKHDDDLFFTLTARQMAKLFRTKRSLCNQPMTLRVNRTVFCCHAVLLEDPCSRSSNNDISNGTAKDEIGSPDSPLAKPKTRNLTQQPPKIPLAPSIRVDRDRDNNSMSLSMMASEADDPENEDNKLRLFSVVVAISASKQQAALPFSSFWETGSGEDLVDLERYIRQGGMQMKTSDNSVKKKPPKSRAEKTQTDSNDDNDKRWKLRKRREQTAGRVSSTFLAIRRVHISLARFCRALEREENRCAYVTLQSCALFKIRNGRQKQWEAMQINRSSASASVSNCATITTSSSGSRGDRSPYPDRHNPRHSRTNSFMSSYSLPSDAALKKAFDNNDVSGEVLDTIEKDQEKEQEILELMLACNPQDNHQQQQEKCYYLKKGDSSFQQRQYGNLIRDLVAVFHSLSRNDQEYPPTPSSLLCERDTVVYVNNHFAIPIDAAGLNGNSYSPSFSPSMPSPSVYSQHKYGAAQSAEGGPVVLPYYTLLFPHASPSEMLQTFHSSGSAPPQQLKHLLLSVCPQKSLTQISIDANLPMHTTMAIASFLVAHGACITSPVVNSRSRLTCLGSNSIQRIRELTLDFSQAFPGVNLFRVVSFLTTSSRHLGDTMAVLADTDNNEGAWLREALLASPKYRFYNHNCLHGGGDGDNSGANDAAAADIIKDTIRNGTHQALFSDEKETYSPSIHTSFPSSTWRGTKPSGLAQDTHHPPPPMSVHEWLKDLEDFLYAVSVWLLSRELLVQLQEYMVAVDIESPSKSSRLEPVDLDESNSSLLSPPPMVEDSSSGTTGTPSLIPSVASTTGTATNTSAATIGNKSRNDLDEKLFKELMAMEYLNGDVSMIALSWQLAIDPRKLRHWGLRHKRVRVISRVPSRETIGNPM</sequence>
<feature type="compositionally biased region" description="Acidic residues" evidence="1">
    <location>
        <begin position="137"/>
        <end position="152"/>
    </location>
</feature>
<proteinExistence type="predicted"/>
<gene>
    <name evidence="2" type="ORF">PSNMU_V1.4_AUG-EV-PASAV3_0070260</name>
</gene>